<organism evidence="1">
    <name type="scientific">Hyperionvirus sp</name>
    <dbReference type="NCBI Taxonomy" id="2487770"/>
    <lineage>
        <taxon>Viruses</taxon>
        <taxon>Varidnaviria</taxon>
        <taxon>Bamfordvirae</taxon>
        <taxon>Nucleocytoviricota</taxon>
        <taxon>Megaviricetes</taxon>
        <taxon>Imitervirales</taxon>
        <taxon>Mimiviridae</taxon>
        <taxon>Klosneuvirinae</taxon>
    </lineage>
</organism>
<protein>
    <submittedName>
        <fullName evidence="1">Uncharacterized protein</fullName>
    </submittedName>
</protein>
<gene>
    <name evidence="1" type="ORF">Hyperionvirus2_23</name>
</gene>
<sequence>MLLALSMFRPWFKLFRRKESARVKEFPGLFAVSKNIPSFAKF</sequence>
<dbReference type="EMBL" id="MK072384">
    <property type="protein sequence ID" value="AYV82655.1"/>
    <property type="molecule type" value="Genomic_DNA"/>
</dbReference>
<evidence type="ECO:0000313" key="1">
    <source>
        <dbReference type="EMBL" id="AYV82655.1"/>
    </source>
</evidence>
<reference evidence="1" key="1">
    <citation type="submission" date="2018-10" db="EMBL/GenBank/DDBJ databases">
        <title>Hidden diversity of soil giant viruses.</title>
        <authorList>
            <person name="Schulz F."/>
            <person name="Alteio L."/>
            <person name="Goudeau D."/>
            <person name="Ryan E.M."/>
            <person name="Malmstrom R.R."/>
            <person name="Blanchard J."/>
            <person name="Woyke T."/>
        </authorList>
    </citation>
    <scope>NUCLEOTIDE SEQUENCE</scope>
    <source>
        <strain evidence="1">HYV1</strain>
    </source>
</reference>
<accession>A0A3G5A5X8</accession>
<proteinExistence type="predicted"/>
<name>A0A3G5A5X8_9VIRU</name>